<evidence type="ECO:0000313" key="4">
    <source>
        <dbReference type="Proteomes" id="UP001378960"/>
    </source>
</evidence>
<accession>A0AAV5R3X5</accession>
<evidence type="ECO:0000313" key="3">
    <source>
        <dbReference type="EMBL" id="GMM46233.1"/>
    </source>
</evidence>
<dbReference type="GO" id="GO:0005789">
    <property type="term" value="C:endoplasmic reticulum membrane"/>
    <property type="evidence" value="ECO:0007669"/>
    <property type="project" value="TreeGrafter"/>
</dbReference>
<keyword evidence="1" id="KW-0343">GTPase activation</keyword>
<dbReference type="Pfam" id="PF00566">
    <property type="entry name" value="RabGAP-TBC"/>
    <property type="match status" value="1"/>
</dbReference>
<gene>
    <name evidence="3" type="ORF">DAPK24_028080</name>
</gene>
<reference evidence="3 4" key="1">
    <citation type="journal article" date="2023" name="Elife">
        <title>Identification of key yeast species and microbe-microbe interactions impacting larval growth of Drosophila in the wild.</title>
        <authorList>
            <person name="Mure A."/>
            <person name="Sugiura Y."/>
            <person name="Maeda R."/>
            <person name="Honda K."/>
            <person name="Sakurai N."/>
            <person name="Takahashi Y."/>
            <person name="Watada M."/>
            <person name="Katoh T."/>
            <person name="Gotoh A."/>
            <person name="Gotoh Y."/>
            <person name="Taniguchi I."/>
            <person name="Nakamura K."/>
            <person name="Hayashi T."/>
            <person name="Katayama T."/>
            <person name="Uemura T."/>
            <person name="Hattori Y."/>
        </authorList>
    </citation>
    <scope>NUCLEOTIDE SEQUENCE [LARGE SCALE GENOMIC DNA]</scope>
    <source>
        <strain evidence="3 4">PK-24</strain>
    </source>
</reference>
<proteinExistence type="predicted"/>
<dbReference type="GO" id="GO:0006888">
    <property type="term" value="P:endoplasmic reticulum to Golgi vesicle-mediated transport"/>
    <property type="evidence" value="ECO:0007669"/>
    <property type="project" value="TreeGrafter"/>
</dbReference>
<dbReference type="SUPFAM" id="SSF47923">
    <property type="entry name" value="Ypt/Rab-GAP domain of gyp1p"/>
    <property type="match status" value="2"/>
</dbReference>
<dbReference type="EMBL" id="BTGB01000003">
    <property type="protein sequence ID" value="GMM46233.1"/>
    <property type="molecule type" value="Genomic_DNA"/>
</dbReference>
<dbReference type="PANTHER" id="PTHR20913:SF7">
    <property type="entry name" value="RE60063P"/>
    <property type="match status" value="1"/>
</dbReference>
<dbReference type="PROSITE" id="PS50086">
    <property type="entry name" value="TBC_RABGAP"/>
    <property type="match status" value="1"/>
</dbReference>
<feature type="domain" description="Rab-GAP TBC" evidence="2">
    <location>
        <begin position="33"/>
        <end position="234"/>
    </location>
</feature>
<dbReference type="Gene3D" id="1.10.472.80">
    <property type="entry name" value="Ypt/Rab-GAP domain of gyp1p, domain 3"/>
    <property type="match status" value="1"/>
</dbReference>
<sequence length="420" mass="49143">MTIGIDVRNELLMILDANDIVRLKNYPYNDQGLVNDEIRERAWPILLGINRFLDSYLNELYKQNVIDWMQLDPYTFHKDADQVQKDVDRSFNTLYNTSSCYHDKGKSVEDLKKRLFKLIMLVLKAIPQSNYYQGYHDVALMALLHFSDDCSSFKFLYMLTLKYLRDHMMSGIHPTIVQLNLIPDIIKQIDFQFYLTVQRVNPIYALSSIISLFTHEIENYQDVSIIWDSIFLNDDPQLPIYLYAALLIYYKEDIIMDLTEICDSSGEINFDFDVDIVHSVLSKFIKKNLSINSIDSKHEVYKIIQLSFNLRKSVPMSSLKSFKHIYKNSFLKCTSGSLTVFQSLADEYHRYEMKQLRKKKHGALIKRNKNNMISLLKISAGVGILGIILHVTFKQPTRFGIESNFAKAYINLYQSIREYI</sequence>
<evidence type="ECO:0000256" key="1">
    <source>
        <dbReference type="ARBA" id="ARBA00022468"/>
    </source>
</evidence>
<dbReference type="SMART" id="SM00164">
    <property type="entry name" value="TBC"/>
    <property type="match status" value="1"/>
</dbReference>
<name>A0AAV5R3X5_PICKL</name>
<dbReference type="Gene3D" id="1.10.8.1310">
    <property type="match status" value="1"/>
</dbReference>
<dbReference type="Proteomes" id="UP001378960">
    <property type="component" value="Unassembled WGS sequence"/>
</dbReference>
<evidence type="ECO:0000259" key="2">
    <source>
        <dbReference type="PROSITE" id="PS50086"/>
    </source>
</evidence>
<dbReference type="PANTHER" id="PTHR20913">
    <property type="entry name" value="TBC1 DOMAIN FAMILY MEMBER 20/GTPASE"/>
    <property type="match status" value="1"/>
</dbReference>
<dbReference type="InterPro" id="IPR045913">
    <property type="entry name" value="TBC20/Gyp8-like"/>
</dbReference>
<dbReference type="InterPro" id="IPR035969">
    <property type="entry name" value="Rab-GAP_TBC_sf"/>
</dbReference>
<keyword evidence="4" id="KW-1185">Reference proteome</keyword>
<organism evidence="3 4">
    <name type="scientific">Pichia kluyveri</name>
    <name type="common">Yeast</name>
    <dbReference type="NCBI Taxonomy" id="36015"/>
    <lineage>
        <taxon>Eukaryota</taxon>
        <taxon>Fungi</taxon>
        <taxon>Dikarya</taxon>
        <taxon>Ascomycota</taxon>
        <taxon>Saccharomycotina</taxon>
        <taxon>Pichiomycetes</taxon>
        <taxon>Pichiales</taxon>
        <taxon>Pichiaceae</taxon>
        <taxon>Pichia</taxon>
    </lineage>
</organism>
<dbReference type="AlphaFoldDB" id="A0AAV5R3X5"/>
<dbReference type="GO" id="GO:0005096">
    <property type="term" value="F:GTPase activator activity"/>
    <property type="evidence" value="ECO:0007669"/>
    <property type="project" value="UniProtKB-KW"/>
</dbReference>
<comment type="caution">
    <text evidence="3">The sequence shown here is derived from an EMBL/GenBank/DDBJ whole genome shotgun (WGS) entry which is preliminary data.</text>
</comment>
<protein>
    <submittedName>
        <fullName evidence="3">GTPase-activating protein</fullName>
    </submittedName>
</protein>
<dbReference type="InterPro" id="IPR000195">
    <property type="entry name" value="Rab-GAP-TBC_dom"/>
</dbReference>